<accession>E3N9S5</accession>
<dbReference type="KEGG" id="crq:GCK72_015912"/>
<evidence type="ECO:0000313" key="1">
    <source>
        <dbReference type="EMBL" id="EFO90354.1"/>
    </source>
</evidence>
<dbReference type="HOGENOM" id="CLU_2544758_0_0_1"/>
<dbReference type="RefSeq" id="XP_003094838.2">
    <property type="nucleotide sequence ID" value="XM_003094790.2"/>
</dbReference>
<dbReference type="EMBL" id="DS268567">
    <property type="protein sequence ID" value="EFO90354.1"/>
    <property type="molecule type" value="Genomic_DNA"/>
</dbReference>
<dbReference type="GeneID" id="9806107"/>
<sequence length="83" mass="9485">MKFLAIFLVILSVFNMMLVEANESTQKPLNRRRRPDPNRIIIGMSPASYKIEREKYLRQQQQNGGIIIGGKQQPIAPVKLAGY</sequence>
<keyword evidence="2" id="KW-1185">Reference proteome</keyword>
<reference evidence="1" key="1">
    <citation type="submission" date="2007-07" db="EMBL/GenBank/DDBJ databases">
        <title>PCAP assembly of the Caenorhabditis remanei genome.</title>
        <authorList>
            <consortium name="The Caenorhabditis remanei Sequencing Consortium"/>
            <person name="Wilson R.K."/>
        </authorList>
    </citation>
    <scope>NUCLEOTIDE SEQUENCE [LARGE SCALE GENOMIC DNA]</scope>
    <source>
        <strain evidence="1">PB4641</strain>
    </source>
</reference>
<proteinExistence type="predicted"/>
<name>E3N9S5_CAERE</name>
<organism evidence="2">
    <name type="scientific">Caenorhabditis remanei</name>
    <name type="common">Caenorhabditis vulgaris</name>
    <dbReference type="NCBI Taxonomy" id="31234"/>
    <lineage>
        <taxon>Eukaryota</taxon>
        <taxon>Metazoa</taxon>
        <taxon>Ecdysozoa</taxon>
        <taxon>Nematoda</taxon>
        <taxon>Chromadorea</taxon>
        <taxon>Rhabditida</taxon>
        <taxon>Rhabditina</taxon>
        <taxon>Rhabditomorpha</taxon>
        <taxon>Rhabditoidea</taxon>
        <taxon>Rhabditidae</taxon>
        <taxon>Peloderinae</taxon>
        <taxon>Caenorhabditis</taxon>
    </lineage>
</organism>
<evidence type="ECO:0000313" key="2">
    <source>
        <dbReference type="Proteomes" id="UP000008281"/>
    </source>
</evidence>
<dbReference type="Proteomes" id="UP000008281">
    <property type="component" value="Unassembled WGS sequence"/>
</dbReference>
<protein>
    <submittedName>
        <fullName evidence="1">Uncharacterized protein</fullName>
    </submittedName>
</protein>
<dbReference type="CTD" id="9806107"/>
<dbReference type="AlphaFoldDB" id="E3N9S5"/>
<gene>
    <name evidence="1" type="ORF">CRE_01287</name>
</gene>